<dbReference type="AlphaFoldDB" id="A0A0K9YRG1"/>
<dbReference type="STRING" id="54915.ADS79_21075"/>
<accession>A0A0K9YRG1</accession>
<dbReference type="EMBL" id="LGIQ01000009">
    <property type="protein sequence ID" value="KNB71304.1"/>
    <property type="molecule type" value="Genomic_DNA"/>
</dbReference>
<dbReference type="Proteomes" id="UP000036834">
    <property type="component" value="Unassembled WGS sequence"/>
</dbReference>
<evidence type="ECO:0000313" key="2">
    <source>
        <dbReference type="Proteomes" id="UP000036834"/>
    </source>
</evidence>
<name>A0A0K9YRG1_9BACL</name>
<reference evidence="2" key="1">
    <citation type="submission" date="2015-07" db="EMBL/GenBank/DDBJ databases">
        <title>Genome sequencing project for genomic taxonomy and phylogenomics of Bacillus-like bacteria.</title>
        <authorList>
            <person name="Liu B."/>
            <person name="Wang J."/>
            <person name="Zhu Y."/>
            <person name="Liu G."/>
            <person name="Chen Q."/>
            <person name="Chen Z."/>
            <person name="Lan J."/>
            <person name="Che J."/>
            <person name="Ge C."/>
            <person name="Shi H."/>
            <person name="Pan Z."/>
            <person name="Liu X."/>
        </authorList>
    </citation>
    <scope>NUCLEOTIDE SEQUENCE [LARGE SCALE GENOMIC DNA]</scope>
    <source>
        <strain evidence="2">DSM 9887</strain>
    </source>
</reference>
<dbReference type="PATRIC" id="fig|54915.3.peg.3340"/>
<organism evidence="1 2">
    <name type="scientific">Brevibacillus reuszeri</name>
    <dbReference type="NCBI Taxonomy" id="54915"/>
    <lineage>
        <taxon>Bacteria</taxon>
        <taxon>Bacillati</taxon>
        <taxon>Bacillota</taxon>
        <taxon>Bacilli</taxon>
        <taxon>Bacillales</taxon>
        <taxon>Paenibacillaceae</taxon>
        <taxon>Brevibacillus</taxon>
    </lineage>
</organism>
<gene>
    <name evidence="1" type="ORF">ADS79_21075</name>
</gene>
<protein>
    <submittedName>
        <fullName evidence="1">Uncharacterized protein</fullName>
    </submittedName>
</protein>
<comment type="caution">
    <text evidence="1">The sequence shown here is derived from an EMBL/GenBank/DDBJ whole genome shotgun (WGS) entry which is preliminary data.</text>
</comment>
<sequence>MGKTRKKAGFHFHIPVIFFLVQKLGFRQGGERTESFNKKIVPLDHIHIKIAFCERLVSSL</sequence>
<proteinExistence type="predicted"/>
<evidence type="ECO:0000313" key="1">
    <source>
        <dbReference type="EMBL" id="KNB71304.1"/>
    </source>
</evidence>